<keyword evidence="2" id="KW-1185">Reference proteome</keyword>
<reference evidence="1 2" key="1">
    <citation type="submission" date="2013-10" db="EMBL/GenBank/DDBJ databases">
        <title>The Genome Sequence of Acinetobacter tjernbergiae CIP107465.</title>
        <authorList>
            <consortium name="The Broad Institute Genomics Platform"/>
            <consortium name="The Broad Institute Genome Sequencing Center for Infectious Disease"/>
            <person name="Cerqueira G."/>
            <person name="Feldgarden M."/>
            <person name="Courvalin P."/>
            <person name="Grillot-Courvalin C."/>
            <person name="Clermont D."/>
            <person name="Rocha E."/>
            <person name="Yoon E.-J."/>
            <person name="Nemec A."/>
            <person name="Young S.K."/>
            <person name="Zeng Q."/>
            <person name="Gargeya S."/>
            <person name="Fitzgerald M."/>
            <person name="Abouelleil A."/>
            <person name="Alvarado L."/>
            <person name="Berlin A.M."/>
            <person name="Chapman S.B."/>
            <person name="Gainer-Dewar J."/>
            <person name="Goldberg J."/>
            <person name="Gnerre S."/>
            <person name="Griggs A."/>
            <person name="Gujja S."/>
            <person name="Hansen M."/>
            <person name="Howarth C."/>
            <person name="Imamovic A."/>
            <person name="Ireland A."/>
            <person name="Larimer J."/>
            <person name="McCowan C."/>
            <person name="Murphy C."/>
            <person name="Pearson M."/>
            <person name="Poon T.W."/>
            <person name="Priest M."/>
            <person name="Roberts A."/>
            <person name="Saif S."/>
            <person name="Shea T."/>
            <person name="Sykes S."/>
            <person name="Wortman J."/>
            <person name="Nusbaum C."/>
            <person name="Birren B."/>
        </authorList>
    </citation>
    <scope>NUCLEOTIDE SEQUENCE [LARGE SCALE GENOMIC DNA]</scope>
    <source>
        <strain evidence="1 2">CIP 107465</strain>
    </source>
</reference>
<evidence type="ECO:0000313" key="2">
    <source>
        <dbReference type="Proteomes" id="UP000017404"/>
    </source>
</evidence>
<proteinExistence type="predicted"/>
<dbReference type="eggNOG" id="ENOG50349SI">
    <property type="taxonomic scope" value="Bacteria"/>
</dbReference>
<comment type="caution">
    <text evidence="1">The sequence shown here is derived from an EMBL/GenBank/DDBJ whole genome shotgun (WGS) entry which is preliminary data.</text>
</comment>
<dbReference type="EMBL" id="AYEV01000024">
    <property type="protein sequence ID" value="ESK54896.1"/>
    <property type="molecule type" value="Genomic_DNA"/>
</dbReference>
<dbReference type="AlphaFoldDB" id="V2V1Z0"/>
<accession>V2V1Z0</accession>
<sequence>MGVFSIATTLDAHDFAEQLENTIAIDDLVLNIIQVNVDFVKKEPKNENSKDSSWFNAISYLVKHGHSEQEVLNMSYGTFLQYIKEAQAIERQQIKSYAIATRVANHAKQQAWEKYLKQLDH</sequence>
<dbReference type="PATRIC" id="fig|1120928.5.peg.2365"/>
<gene>
    <name evidence="1" type="ORF">F990_02339</name>
</gene>
<name>V2V1Z0_9GAMM</name>
<dbReference type="Proteomes" id="UP000017404">
    <property type="component" value="Unassembled WGS sequence"/>
</dbReference>
<dbReference type="RefSeq" id="WP_018679918.1">
    <property type="nucleotide sequence ID" value="NZ_AYEV01000024.1"/>
</dbReference>
<protein>
    <submittedName>
        <fullName evidence="1">Uncharacterized protein</fullName>
    </submittedName>
</protein>
<organism evidence="1 2">
    <name type="scientific">Acinetobacter tjernbergiae DSM 14971 = CIP 107465</name>
    <dbReference type="NCBI Taxonomy" id="1120928"/>
    <lineage>
        <taxon>Bacteria</taxon>
        <taxon>Pseudomonadati</taxon>
        <taxon>Pseudomonadota</taxon>
        <taxon>Gammaproteobacteria</taxon>
        <taxon>Moraxellales</taxon>
        <taxon>Moraxellaceae</taxon>
        <taxon>Acinetobacter</taxon>
    </lineage>
</organism>
<evidence type="ECO:0000313" key="1">
    <source>
        <dbReference type="EMBL" id="ESK54896.1"/>
    </source>
</evidence>